<feature type="domain" description="Alpha-D-phosphohexomutase C-terminal" evidence="7">
    <location>
        <begin position="393"/>
        <end position="465"/>
    </location>
</feature>
<feature type="domain" description="Alpha-D-phosphohexomutase alpha/beta/alpha" evidence="9">
    <location>
        <begin position="170"/>
        <end position="274"/>
    </location>
</feature>
<comment type="cofactor">
    <cofactor evidence="1">
        <name>Mg(2+)</name>
        <dbReference type="ChEBI" id="CHEBI:18420"/>
    </cofactor>
</comment>
<accession>A0A8J3B9K8</accession>
<evidence type="ECO:0000256" key="6">
    <source>
        <dbReference type="ARBA" id="ARBA00023235"/>
    </source>
</evidence>
<dbReference type="InterPro" id="IPR005841">
    <property type="entry name" value="Alpha-D-phosphohexomutase_SF"/>
</dbReference>
<dbReference type="InterPro" id="IPR016055">
    <property type="entry name" value="A-D-PHexomutase_a/b/a-I/II/III"/>
</dbReference>
<dbReference type="PANTHER" id="PTHR43771:SF1">
    <property type="entry name" value="PHOSPHOMANNOMUTASE"/>
    <property type="match status" value="1"/>
</dbReference>
<evidence type="ECO:0000256" key="3">
    <source>
        <dbReference type="ARBA" id="ARBA00022553"/>
    </source>
</evidence>
<dbReference type="Proteomes" id="UP000649739">
    <property type="component" value="Unassembled WGS sequence"/>
</dbReference>
<dbReference type="Gene3D" id="3.30.310.50">
    <property type="entry name" value="Alpha-D-phosphohexomutase, C-terminal domain"/>
    <property type="match status" value="1"/>
</dbReference>
<dbReference type="SUPFAM" id="SSF55957">
    <property type="entry name" value="Phosphoglucomutase, C-terminal domain"/>
    <property type="match status" value="1"/>
</dbReference>
<dbReference type="GO" id="GO:0046872">
    <property type="term" value="F:metal ion binding"/>
    <property type="evidence" value="ECO:0007669"/>
    <property type="project" value="UniProtKB-KW"/>
</dbReference>
<dbReference type="InterPro" id="IPR005846">
    <property type="entry name" value="A-D-PHexomutase_a/b/a-III"/>
</dbReference>
<dbReference type="Pfam" id="PF02878">
    <property type="entry name" value="PGM_PMM_I"/>
    <property type="match status" value="1"/>
</dbReference>
<proteinExistence type="inferred from homology"/>
<evidence type="ECO:0000313" key="11">
    <source>
        <dbReference type="EMBL" id="GGK05662.1"/>
    </source>
</evidence>
<evidence type="ECO:0000259" key="9">
    <source>
        <dbReference type="Pfam" id="PF02879"/>
    </source>
</evidence>
<keyword evidence="12" id="KW-1185">Reference proteome</keyword>
<keyword evidence="3" id="KW-0597">Phosphoprotein</keyword>
<sequence length="469" mass="49299">MTDPSRPPGVDLAQIVKAYDVRGTVPDQLGPPVAHALGAAFALLLRAGGDDRGAVVLAYDMRESSPGLARAFGDGVRAVGLDVVEAGLGSTDLLYYASGALDLPGAMFTASHNPAQYNGIKLCRAGARPIGADSGLAEIRARAQALLDGREQLPAADRPGTTTSRDLLAEYAAHLRGLVDLSGIRPLTAVVDAGNGMAGFTVPAVLGDAVLPPLPLRVIPMYFELDGSFPNHEANPLEPKNLVDLQAAVREHGADLGLAFDGDADRCFVVDAAGDPVSPSAITALVATRELAKHPGATIIHNLITSSAVPEIVAEQGGKPVRTRVGHSFIKAEMASTGAVFGGEHSAHYYFRDFWYADTGMLAALHVLAALGGQDRPLAELARDYERYVASGEINSTVTDQAAKLAAVRELFAGERADELDGLTVTFADGAWLNLRPSNTEPLLRLNVEAPDAARMSELRDRVLAAIRQ</sequence>
<dbReference type="SUPFAM" id="SSF53738">
    <property type="entry name" value="Phosphoglucomutase, first 3 domains"/>
    <property type="match status" value="3"/>
</dbReference>
<reference evidence="11" key="1">
    <citation type="journal article" date="2014" name="Int. J. Syst. Evol. Microbiol.">
        <title>Complete genome sequence of Corynebacterium casei LMG S-19264T (=DSM 44701T), isolated from a smear-ripened cheese.</title>
        <authorList>
            <consortium name="US DOE Joint Genome Institute (JGI-PGF)"/>
            <person name="Walter F."/>
            <person name="Albersmeier A."/>
            <person name="Kalinowski J."/>
            <person name="Ruckert C."/>
        </authorList>
    </citation>
    <scope>NUCLEOTIDE SEQUENCE</scope>
    <source>
        <strain evidence="11">JCM 3090</strain>
    </source>
</reference>
<dbReference type="PANTHER" id="PTHR43771">
    <property type="entry name" value="PHOSPHOMANNOMUTASE"/>
    <property type="match status" value="1"/>
</dbReference>
<dbReference type="AlphaFoldDB" id="A0A8J3B9K8"/>
<dbReference type="InterPro" id="IPR036900">
    <property type="entry name" value="A-D-PHexomutase_C_sf"/>
</dbReference>
<keyword evidence="6" id="KW-0413">Isomerase</keyword>
<comment type="caution">
    <text evidence="11">The sequence shown here is derived from an EMBL/GenBank/DDBJ whole genome shotgun (WGS) entry which is preliminary data.</text>
</comment>
<dbReference type="RefSeq" id="WP_229784268.1">
    <property type="nucleotide sequence ID" value="NZ_BMQB01000010.1"/>
</dbReference>
<dbReference type="EMBL" id="BMQB01000010">
    <property type="protein sequence ID" value="GGK05662.1"/>
    <property type="molecule type" value="Genomic_DNA"/>
</dbReference>
<dbReference type="Pfam" id="PF00408">
    <property type="entry name" value="PGM_PMM_IV"/>
    <property type="match status" value="1"/>
</dbReference>
<dbReference type="Pfam" id="PF02880">
    <property type="entry name" value="PGM_PMM_III"/>
    <property type="match status" value="1"/>
</dbReference>
<dbReference type="GO" id="GO:0016868">
    <property type="term" value="F:intramolecular phosphotransferase activity"/>
    <property type="evidence" value="ECO:0007669"/>
    <property type="project" value="InterPro"/>
</dbReference>
<evidence type="ECO:0000259" key="7">
    <source>
        <dbReference type="Pfam" id="PF00408"/>
    </source>
</evidence>
<keyword evidence="4" id="KW-0479">Metal-binding</keyword>
<protein>
    <submittedName>
        <fullName evidence="11">Phosphomannomutase/phosphoglucomutase</fullName>
    </submittedName>
</protein>
<evidence type="ECO:0000256" key="2">
    <source>
        <dbReference type="ARBA" id="ARBA00010231"/>
    </source>
</evidence>
<dbReference type="GO" id="GO:0005975">
    <property type="term" value="P:carbohydrate metabolic process"/>
    <property type="evidence" value="ECO:0007669"/>
    <property type="project" value="InterPro"/>
</dbReference>
<dbReference type="CDD" id="cd03089">
    <property type="entry name" value="PMM_PGM"/>
    <property type="match status" value="1"/>
</dbReference>
<evidence type="ECO:0000259" key="8">
    <source>
        <dbReference type="Pfam" id="PF02878"/>
    </source>
</evidence>
<dbReference type="PRINTS" id="PR00509">
    <property type="entry name" value="PGMPMM"/>
</dbReference>
<dbReference type="InterPro" id="IPR005844">
    <property type="entry name" value="A-D-PHexomutase_a/b/a-I"/>
</dbReference>
<reference evidence="11" key="2">
    <citation type="submission" date="2020-09" db="EMBL/GenBank/DDBJ databases">
        <authorList>
            <person name="Sun Q."/>
            <person name="Ohkuma M."/>
        </authorList>
    </citation>
    <scope>NUCLEOTIDE SEQUENCE</scope>
    <source>
        <strain evidence="11">JCM 3090</strain>
    </source>
</reference>
<evidence type="ECO:0000256" key="5">
    <source>
        <dbReference type="ARBA" id="ARBA00022842"/>
    </source>
</evidence>
<feature type="domain" description="Alpha-D-phosphohexomutase alpha/beta/alpha" evidence="10">
    <location>
        <begin position="281"/>
        <end position="388"/>
    </location>
</feature>
<evidence type="ECO:0000256" key="4">
    <source>
        <dbReference type="ARBA" id="ARBA00022723"/>
    </source>
</evidence>
<comment type="similarity">
    <text evidence="2">Belongs to the phosphohexose mutase family.</text>
</comment>
<keyword evidence="5" id="KW-0460">Magnesium</keyword>
<gene>
    <name evidence="11" type="primary">manB</name>
    <name evidence="11" type="ORF">GCM10010123_39490</name>
</gene>
<dbReference type="Pfam" id="PF02879">
    <property type="entry name" value="PGM_PMM_II"/>
    <property type="match status" value="1"/>
</dbReference>
<dbReference type="Gene3D" id="3.40.120.10">
    <property type="entry name" value="Alpha-D-Glucose-1,6-Bisphosphate, subunit A, domain 3"/>
    <property type="match status" value="3"/>
</dbReference>
<dbReference type="InterPro" id="IPR005845">
    <property type="entry name" value="A-D-PHexomutase_a/b/a-II"/>
</dbReference>
<dbReference type="NCBIfam" id="NF007088">
    <property type="entry name" value="PRK09542.1"/>
    <property type="match status" value="1"/>
</dbReference>
<name>A0A8J3B9K8_9ACTN</name>
<feature type="domain" description="Alpha-D-phosphohexomutase alpha/beta/alpha" evidence="8">
    <location>
        <begin position="14"/>
        <end position="143"/>
    </location>
</feature>
<evidence type="ECO:0000313" key="12">
    <source>
        <dbReference type="Proteomes" id="UP000649739"/>
    </source>
</evidence>
<dbReference type="InterPro" id="IPR005843">
    <property type="entry name" value="A-D-PHexomutase_C"/>
</dbReference>
<evidence type="ECO:0000256" key="1">
    <source>
        <dbReference type="ARBA" id="ARBA00001946"/>
    </source>
</evidence>
<evidence type="ECO:0000259" key="10">
    <source>
        <dbReference type="Pfam" id="PF02880"/>
    </source>
</evidence>
<organism evidence="11 12">
    <name type="scientific">Pilimelia anulata</name>
    <dbReference type="NCBI Taxonomy" id="53371"/>
    <lineage>
        <taxon>Bacteria</taxon>
        <taxon>Bacillati</taxon>
        <taxon>Actinomycetota</taxon>
        <taxon>Actinomycetes</taxon>
        <taxon>Micromonosporales</taxon>
        <taxon>Micromonosporaceae</taxon>
        <taxon>Pilimelia</taxon>
    </lineage>
</organism>